<dbReference type="Proteomes" id="UP000619260">
    <property type="component" value="Unassembled WGS sequence"/>
</dbReference>
<evidence type="ECO:0000313" key="3">
    <source>
        <dbReference type="Proteomes" id="UP000619260"/>
    </source>
</evidence>
<organism evidence="2 3">
    <name type="scientific">Virgisporangium aliadipatigenens</name>
    <dbReference type="NCBI Taxonomy" id="741659"/>
    <lineage>
        <taxon>Bacteria</taxon>
        <taxon>Bacillati</taxon>
        <taxon>Actinomycetota</taxon>
        <taxon>Actinomycetes</taxon>
        <taxon>Micromonosporales</taxon>
        <taxon>Micromonosporaceae</taxon>
        <taxon>Virgisporangium</taxon>
    </lineage>
</organism>
<gene>
    <name evidence="2" type="ORF">Val02_05620</name>
</gene>
<evidence type="ECO:0000259" key="1">
    <source>
        <dbReference type="Pfam" id="PF07993"/>
    </source>
</evidence>
<comment type="caution">
    <text evidence="2">The sequence shown here is derived from an EMBL/GenBank/DDBJ whole genome shotgun (WGS) entry which is preliminary data.</text>
</comment>
<dbReference type="RefSeq" id="WP_203897233.1">
    <property type="nucleotide sequence ID" value="NZ_BOPF01000002.1"/>
</dbReference>
<dbReference type="InterPro" id="IPR013120">
    <property type="entry name" value="FAR_NAD-bd"/>
</dbReference>
<evidence type="ECO:0000313" key="2">
    <source>
        <dbReference type="EMBL" id="GIJ43676.1"/>
    </source>
</evidence>
<accession>A0A8J4DNC3</accession>
<protein>
    <recommendedName>
        <fullName evidence="1">Thioester reductase (TE) domain-containing protein</fullName>
    </recommendedName>
</protein>
<dbReference type="PANTHER" id="PTHR43245:SF51">
    <property type="entry name" value="SHORT CHAIN DEHYDROGENASE_REDUCTASE FAMILY 42E, MEMBER 2"/>
    <property type="match status" value="1"/>
</dbReference>
<name>A0A8J4DNC3_9ACTN</name>
<dbReference type="Pfam" id="PF07993">
    <property type="entry name" value="NAD_binding_4"/>
    <property type="match status" value="1"/>
</dbReference>
<reference evidence="2" key="1">
    <citation type="submission" date="2021-01" db="EMBL/GenBank/DDBJ databases">
        <title>Whole genome shotgun sequence of Virgisporangium aliadipatigenens NBRC 105644.</title>
        <authorList>
            <person name="Komaki H."/>
            <person name="Tamura T."/>
        </authorList>
    </citation>
    <scope>NUCLEOTIDE SEQUENCE</scope>
    <source>
        <strain evidence="2">NBRC 105644</strain>
    </source>
</reference>
<dbReference type="AlphaFoldDB" id="A0A8J4DNC3"/>
<dbReference type="EMBL" id="BOPF01000002">
    <property type="protein sequence ID" value="GIJ43676.1"/>
    <property type="molecule type" value="Genomic_DNA"/>
</dbReference>
<dbReference type="InterPro" id="IPR036291">
    <property type="entry name" value="NAD(P)-bd_dom_sf"/>
</dbReference>
<dbReference type="PANTHER" id="PTHR43245">
    <property type="entry name" value="BIFUNCTIONAL POLYMYXIN RESISTANCE PROTEIN ARNA"/>
    <property type="match status" value="1"/>
</dbReference>
<keyword evidence="3" id="KW-1185">Reference proteome</keyword>
<dbReference type="SUPFAM" id="SSF51735">
    <property type="entry name" value="NAD(P)-binding Rossmann-fold domains"/>
    <property type="match status" value="1"/>
</dbReference>
<sequence>MPVAPSHAVSGATGFVGRALVLELLTRTDAHVACLVRPSGRPGQSAARLFAGLAEAARAYGLPAQVVPEIPRRCQVVPADLHRPLDAARHALRHGVAHVWHCAGSLRYHERDRALVHRTNVEGTARLLDLAGEVGAAAFHYVSSAYVAGTAHGVIPERPADPAKARNAYEESKIAAENLVLSANAFRTTVLRPSVVIGHSRTAAVSGSLSGLYGLGFALSRYAHQHRGPDGIRLHVDPGATANLVPVDQVGAEAVRCGLDGRHGEIFHLVGAPAVPVTTLIAEICRTFGLGPVSFVDSAAELRDSDLRLADRMSYYLSYMWGDRVFDRSNTDRVVGRASAARFAGRPAPAEALRWYADSFPSAARVGV</sequence>
<dbReference type="Gene3D" id="3.40.50.720">
    <property type="entry name" value="NAD(P)-binding Rossmann-like Domain"/>
    <property type="match status" value="1"/>
</dbReference>
<proteinExistence type="predicted"/>
<dbReference type="InterPro" id="IPR050177">
    <property type="entry name" value="Lipid_A_modif_metabolic_enz"/>
</dbReference>
<feature type="domain" description="Thioester reductase (TE)" evidence="1">
    <location>
        <begin position="10"/>
        <end position="250"/>
    </location>
</feature>